<dbReference type="Proteomes" id="UP001238603">
    <property type="component" value="Unassembled WGS sequence"/>
</dbReference>
<dbReference type="PANTHER" id="PTHR40590">
    <property type="entry name" value="CYTOPLASMIC PROTEIN-RELATED"/>
    <property type="match status" value="1"/>
</dbReference>
<comment type="caution">
    <text evidence="2">The sequence shown here is derived from an EMBL/GenBank/DDBJ whole genome shotgun (WGS) entry which is preliminary data.</text>
</comment>
<organism evidence="2 3">
    <name type="scientific">Roseateles subflavus</name>
    <dbReference type="NCBI Taxonomy" id="3053353"/>
    <lineage>
        <taxon>Bacteria</taxon>
        <taxon>Pseudomonadati</taxon>
        <taxon>Pseudomonadota</taxon>
        <taxon>Betaproteobacteria</taxon>
        <taxon>Burkholderiales</taxon>
        <taxon>Sphaerotilaceae</taxon>
        <taxon>Roseateles</taxon>
    </lineage>
</organism>
<gene>
    <name evidence="2" type="ORF">QRD43_02855</name>
</gene>
<dbReference type="EMBL" id="JASVDS010000001">
    <property type="protein sequence ID" value="MDL5030834.1"/>
    <property type="molecule type" value="Genomic_DNA"/>
</dbReference>
<name>A0ABT7LEE2_9BURK</name>
<feature type="signal peptide" evidence="1">
    <location>
        <begin position="1"/>
        <end position="28"/>
    </location>
</feature>
<keyword evidence="3" id="KW-1185">Reference proteome</keyword>
<feature type="chain" id="PRO_5047099162" evidence="1">
    <location>
        <begin position="29"/>
        <end position="306"/>
    </location>
</feature>
<keyword evidence="1" id="KW-0732">Signal</keyword>
<dbReference type="CDD" id="cd14789">
    <property type="entry name" value="Tiki"/>
    <property type="match status" value="1"/>
</dbReference>
<protein>
    <submittedName>
        <fullName evidence="2">TraB/GumN family protein</fullName>
    </submittedName>
</protein>
<evidence type="ECO:0000313" key="2">
    <source>
        <dbReference type="EMBL" id="MDL5030834.1"/>
    </source>
</evidence>
<accession>A0ABT7LEE2</accession>
<dbReference type="InterPro" id="IPR047111">
    <property type="entry name" value="YbaP-like"/>
</dbReference>
<proteinExistence type="predicted"/>
<dbReference type="PANTHER" id="PTHR40590:SF1">
    <property type="entry name" value="CYTOPLASMIC PROTEIN"/>
    <property type="match status" value="1"/>
</dbReference>
<dbReference type="RefSeq" id="WP_285980961.1">
    <property type="nucleotide sequence ID" value="NZ_JASVDS010000001.1"/>
</dbReference>
<evidence type="ECO:0000313" key="3">
    <source>
        <dbReference type="Proteomes" id="UP001238603"/>
    </source>
</evidence>
<sequence length="306" mass="33089">MSVPVRFARRALFTTLIAISAVSSPLGAAAEPGPAARATPVPAADDRPALWSIEYQGQHSWLFGVVPWGEAGQDPLPAAVRAAMQASELLASEVRQPVNPMEAAALLAPLRQADRSFKAQLDPTLKAPYEALCTRQQLPCEALDTLPPFFVVASLYKMMGAKAGLPLSDDNAMNAVHQALKDRDFLELEGLRAGFELMQSVPAADQEALLRRLLREQGQDSVRSYAAWQRGDTDALLANMDNAAFSPETLHRILGLRSQAWADKLSPVLRQGRRVFISVAAGLTVGPQGLVAGLQRQGFKVERVAY</sequence>
<dbReference type="Pfam" id="PF01963">
    <property type="entry name" value="TraB_PrgY_gumN"/>
    <property type="match status" value="1"/>
</dbReference>
<dbReference type="InterPro" id="IPR002816">
    <property type="entry name" value="TraB/PrgY/GumN_fam"/>
</dbReference>
<reference evidence="2 3" key="1">
    <citation type="submission" date="2023-06" db="EMBL/GenBank/DDBJ databases">
        <title>Pelomonas sp. APW6 16S ribosomal RNA gene genome sequencing and assembly.</title>
        <authorList>
            <person name="Woo H."/>
        </authorList>
    </citation>
    <scope>NUCLEOTIDE SEQUENCE [LARGE SCALE GENOMIC DNA]</scope>
    <source>
        <strain evidence="2 3">APW6</strain>
    </source>
</reference>
<evidence type="ECO:0000256" key="1">
    <source>
        <dbReference type="SAM" id="SignalP"/>
    </source>
</evidence>